<dbReference type="RefSeq" id="WP_188364753.1">
    <property type="nucleotide sequence ID" value="NZ_BAABJF010000015.1"/>
</dbReference>
<reference evidence="4" key="2">
    <citation type="submission" date="2020-09" db="EMBL/GenBank/DDBJ databases">
        <authorList>
            <person name="Sun Q."/>
            <person name="Zhou Y."/>
        </authorList>
    </citation>
    <scope>NUCLEOTIDE SEQUENCE</scope>
    <source>
        <strain evidence="4">CGMCC 1.12181</strain>
    </source>
</reference>
<dbReference type="InterPro" id="IPR036457">
    <property type="entry name" value="PPM-type-like_dom_sf"/>
</dbReference>
<gene>
    <name evidence="4" type="ORF">GCM10011365_11480</name>
</gene>
<dbReference type="CDD" id="cd16936">
    <property type="entry name" value="HATPase_RsbW-like"/>
    <property type="match status" value="1"/>
</dbReference>
<keyword evidence="5" id="KW-1185">Reference proteome</keyword>
<dbReference type="Gene3D" id="3.60.40.10">
    <property type="entry name" value="PPM-type phosphatase domain"/>
    <property type="match status" value="1"/>
</dbReference>
<dbReference type="Pfam" id="PF13581">
    <property type="entry name" value="HATPase_c_2"/>
    <property type="match status" value="1"/>
</dbReference>
<organism evidence="4 5">
    <name type="scientific">Marinicella pacifica</name>
    <dbReference type="NCBI Taxonomy" id="1171543"/>
    <lineage>
        <taxon>Bacteria</taxon>
        <taxon>Pseudomonadati</taxon>
        <taxon>Pseudomonadota</taxon>
        <taxon>Gammaproteobacteria</taxon>
        <taxon>Lysobacterales</taxon>
        <taxon>Marinicellaceae</taxon>
        <taxon>Marinicella</taxon>
    </lineage>
</organism>
<keyword evidence="1" id="KW-0378">Hydrolase</keyword>
<dbReference type="Gene3D" id="3.30.565.10">
    <property type="entry name" value="Histidine kinase-like ATPase, C-terminal domain"/>
    <property type="match status" value="1"/>
</dbReference>
<dbReference type="SMART" id="SM00331">
    <property type="entry name" value="PP2C_SIG"/>
    <property type="match status" value="1"/>
</dbReference>
<dbReference type="SUPFAM" id="SSF55781">
    <property type="entry name" value="GAF domain-like"/>
    <property type="match status" value="1"/>
</dbReference>
<dbReference type="Pfam" id="PF13185">
    <property type="entry name" value="GAF_2"/>
    <property type="match status" value="1"/>
</dbReference>
<dbReference type="InterPro" id="IPR029016">
    <property type="entry name" value="GAF-like_dom_sf"/>
</dbReference>
<proteinExistence type="predicted"/>
<dbReference type="EMBL" id="BMEO01000004">
    <property type="protein sequence ID" value="GGF91944.1"/>
    <property type="molecule type" value="Genomic_DNA"/>
</dbReference>
<accession>A0A917CKW0</accession>
<dbReference type="PANTHER" id="PTHR43156:SF2">
    <property type="entry name" value="STAGE II SPORULATION PROTEIN E"/>
    <property type="match status" value="1"/>
</dbReference>
<feature type="domain" description="PPM-type phosphatase" evidence="3">
    <location>
        <begin position="210"/>
        <end position="422"/>
    </location>
</feature>
<dbReference type="InterPro" id="IPR036890">
    <property type="entry name" value="HATPase_C_sf"/>
</dbReference>
<dbReference type="Pfam" id="PF07228">
    <property type="entry name" value="SpoIIE"/>
    <property type="match status" value="1"/>
</dbReference>
<dbReference type="InterPro" id="IPR003594">
    <property type="entry name" value="HATPase_dom"/>
</dbReference>
<protein>
    <recommendedName>
        <fullName evidence="6">Sigma-B regulation protein RsbU (Phosphoserine phosphatase)</fullName>
    </recommendedName>
</protein>
<feature type="domain" description="GAF" evidence="2">
    <location>
        <begin position="38"/>
        <end position="185"/>
    </location>
</feature>
<evidence type="ECO:0000256" key="1">
    <source>
        <dbReference type="ARBA" id="ARBA00022801"/>
    </source>
</evidence>
<sequence length="568" mass="63637">MTEKKTFFSTEDGQQSAGTLQQLTLLADLTQDFVNTMNINEVLRRAVKRIRDYMNAEAASIFLADKNEQNLICRASSGPVDITDMSIKIDSGIIGRTYLEGKCQIIEDAQKDKDFVCHVDTLTGFRTHSVLCSPLISNDQTIGVIQLLNHQDNTLFDSRDVDILRLLATPLALAIVNARYTLEFVEQKRLKKELTLARRLQRSLLPGRQDPPFPVVGSNLSANEVSGDFYDFFELNNGTVGFFIGDVSGKGLDAAMLMVRASSLLRWIGKDQLPPGQWLAKANKELCEKSSRGLFVCAAVGYYHPKTDTVTWSNAGLPPVIYMCPDCDTETWQADAPPLGIKASSISFNQQSKKLNKGGLYLLTDGLTDARNENNQRMELAGVIQHIRSLESEAPEVRIGKLITATRRNRLNDDATLILIEKRHHLTDHILLNIRFMADPCELKKIRQQVENIVIDVGFNASQQQKIILALDEAITNIIRHAYKNTDDGEIELAILRQNSTLSFYLRDFAPEVYDSSIKPRDLSQLQPGQMGINFIDTVMDSWEFATPKDGYGNLLIMKKEIVKSAPH</sequence>
<evidence type="ECO:0000313" key="4">
    <source>
        <dbReference type="EMBL" id="GGF91944.1"/>
    </source>
</evidence>
<dbReference type="InterPro" id="IPR003018">
    <property type="entry name" value="GAF"/>
</dbReference>
<dbReference type="GO" id="GO:0016791">
    <property type="term" value="F:phosphatase activity"/>
    <property type="evidence" value="ECO:0007669"/>
    <property type="project" value="TreeGrafter"/>
</dbReference>
<dbReference type="Gene3D" id="3.30.450.40">
    <property type="match status" value="1"/>
</dbReference>
<comment type="caution">
    <text evidence="4">The sequence shown here is derived from an EMBL/GenBank/DDBJ whole genome shotgun (WGS) entry which is preliminary data.</text>
</comment>
<dbReference type="InterPro" id="IPR052016">
    <property type="entry name" value="Bact_Sigma-Reg"/>
</dbReference>
<reference evidence="4" key="1">
    <citation type="journal article" date="2014" name="Int. J. Syst. Evol. Microbiol.">
        <title>Complete genome sequence of Corynebacterium casei LMG S-19264T (=DSM 44701T), isolated from a smear-ripened cheese.</title>
        <authorList>
            <consortium name="US DOE Joint Genome Institute (JGI-PGF)"/>
            <person name="Walter F."/>
            <person name="Albersmeier A."/>
            <person name="Kalinowski J."/>
            <person name="Ruckert C."/>
        </authorList>
    </citation>
    <scope>NUCLEOTIDE SEQUENCE</scope>
    <source>
        <strain evidence="4">CGMCC 1.12181</strain>
    </source>
</reference>
<name>A0A917CKW0_9GAMM</name>
<dbReference type="InterPro" id="IPR001932">
    <property type="entry name" value="PPM-type_phosphatase-like_dom"/>
</dbReference>
<evidence type="ECO:0000313" key="5">
    <source>
        <dbReference type="Proteomes" id="UP000605253"/>
    </source>
</evidence>
<dbReference type="Proteomes" id="UP000605253">
    <property type="component" value="Unassembled WGS sequence"/>
</dbReference>
<dbReference type="AlphaFoldDB" id="A0A917CKW0"/>
<evidence type="ECO:0000259" key="3">
    <source>
        <dbReference type="SMART" id="SM00331"/>
    </source>
</evidence>
<evidence type="ECO:0008006" key="6">
    <source>
        <dbReference type="Google" id="ProtNLM"/>
    </source>
</evidence>
<evidence type="ECO:0000259" key="2">
    <source>
        <dbReference type="SMART" id="SM00065"/>
    </source>
</evidence>
<dbReference type="PANTHER" id="PTHR43156">
    <property type="entry name" value="STAGE II SPORULATION PROTEIN E-RELATED"/>
    <property type="match status" value="1"/>
</dbReference>
<dbReference type="SMART" id="SM00065">
    <property type="entry name" value="GAF"/>
    <property type="match status" value="1"/>
</dbReference>